<gene>
    <name evidence="8" type="ORF">C41B8_07237</name>
</gene>
<dbReference type="Proteomes" id="UP000028302">
    <property type="component" value="Unassembled WGS sequence"/>
</dbReference>
<dbReference type="GO" id="GO:0005324">
    <property type="term" value="F:long-chain fatty acid transmembrane transporter activity"/>
    <property type="evidence" value="ECO:0007669"/>
    <property type="project" value="TreeGrafter"/>
</dbReference>
<accession>A0A084IMY6</accession>
<dbReference type="SUPFAM" id="SSF56801">
    <property type="entry name" value="Acetyl-CoA synthetase-like"/>
    <property type="match status" value="1"/>
</dbReference>
<dbReference type="GO" id="GO:0044539">
    <property type="term" value="P:long-chain fatty acid import into cell"/>
    <property type="evidence" value="ECO:0007669"/>
    <property type="project" value="TreeGrafter"/>
</dbReference>
<reference evidence="8 9" key="1">
    <citation type="submission" date="2013-03" db="EMBL/GenBank/DDBJ databases">
        <title>Salinisphaera hydrothermalis C41B8 Genome Sequencing.</title>
        <authorList>
            <person name="Li C."/>
            <person name="Lai Q."/>
            <person name="Shao Z."/>
        </authorList>
    </citation>
    <scope>NUCLEOTIDE SEQUENCE [LARGE SCALE GENOMIC DNA]</scope>
    <source>
        <strain evidence="8 9">C41B8</strain>
    </source>
</reference>
<comment type="similarity">
    <text evidence="1">Belongs to the ATP-dependent AMP-binding enzyme family.</text>
</comment>
<evidence type="ECO:0000256" key="2">
    <source>
        <dbReference type="ARBA" id="ARBA00022598"/>
    </source>
</evidence>
<evidence type="ECO:0000256" key="4">
    <source>
        <dbReference type="ARBA" id="ARBA00022840"/>
    </source>
</evidence>
<evidence type="ECO:0000259" key="7">
    <source>
        <dbReference type="Pfam" id="PF13193"/>
    </source>
</evidence>
<dbReference type="InterPro" id="IPR000873">
    <property type="entry name" value="AMP-dep_synth/lig_dom"/>
</dbReference>
<dbReference type="GO" id="GO:0004467">
    <property type="term" value="F:long-chain fatty acid-CoA ligase activity"/>
    <property type="evidence" value="ECO:0007669"/>
    <property type="project" value="TreeGrafter"/>
</dbReference>
<dbReference type="InterPro" id="IPR020845">
    <property type="entry name" value="AMP-binding_CS"/>
</dbReference>
<dbReference type="Gene3D" id="3.40.50.12780">
    <property type="entry name" value="N-terminal domain of ligase-like"/>
    <property type="match status" value="1"/>
</dbReference>
<dbReference type="Gene3D" id="3.30.300.30">
    <property type="match status" value="1"/>
</dbReference>
<dbReference type="OrthoDB" id="9803968at2"/>
<dbReference type="NCBIfam" id="NF006134">
    <property type="entry name" value="PRK08279.1"/>
    <property type="match status" value="1"/>
</dbReference>
<dbReference type="GO" id="GO:0005886">
    <property type="term" value="C:plasma membrane"/>
    <property type="evidence" value="ECO:0007669"/>
    <property type="project" value="TreeGrafter"/>
</dbReference>
<evidence type="ECO:0000259" key="6">
    <source>
        <dbReference type="Pfam" id="PF00501"/>
    </source>
</evidence>
<dbReference type="Pfam" id="PF13193">
    <property type="entry name" value="AMP-binding_C"/>
    <property type="match status" value="1"/>
</dbReference>
<dbReference type="PROSITE" id="PS00455">
    <property type="entry name" value="AMP_BINDING"/>
    <property type="match status" value="1"/>
</dbReference>
<dbReference type="STRING" id="1304275.C41B8_07237"/>
<dbReference type="EMBL" id="APNK01000007">
    <property type="protein sequence ID" value="KEZ78070.1"/>
    <property type="molecule type" value="Genomic_DNA"/>
</dbReference>
<keyword evidence="2" id="KW-0436">Ligase</keyword>
<dbReference type="PANTHER" id="PTHR43107">
    <property type="entry name" value="LONG-CHAIN FATTY ACID TRANSPORT PROTEIN"/>
    <property type="match status" value="1"/>
</dbReference>
<dbReference type="GO" id="GO:0005524">
    <property type="term" value="F:ATP binding"/>
    <property type="evidence" value="ECO:0007669"/>
    <property type="project" value="UniProtKB-KW"/>
</dbReference>
<sequence length="607" mass="66353">MSDNQRSVVTAWDVLKPTRDQFENLGAVGRGVGMLLRSRFRDRLTIATLIEEHAARRPKHPALAFEGREWCYAEFNAAANRYARVLAAAGIGAGDVVALLLDNRPETLMLVAGLAKLGAAAAMCNTKQRGDVLAHSLATVEPRAIVVGSELADAFAEVRTDERLSDLTMIWQLPDGENRAAIEGATDLAAAAADESDDNLTSSNQVSSTATCFYIFTSGTTGLPKASRMSHRRWLRGGAGLGLLGLRLTAADRFYCALPLYHNNALTVSWASVLCAGATFCLARKFSVSRFWDDIRANRATVFSYIGELCRYLLAAADEQGDRDHPVRAVIGNGLRPDIWDDFKARFGIDRICEFYGASEGNLIFVNGFNMDRTAGFCPLPFAVVAYDPDTEQPVLDENGHMREVGRGEVGLLLNKVTDFAPFEGYTDDAAGEKKLHRGVFKKGDCYFDTGDLVRRQGMRHIAFVDRLGDTFRWKGENVATTQVENAVNGFDDVAESVVYGVEVPGADGRAGMVAITPKGDPERFDWSGLATHLKAELPGYAVPLFARIKPEAEVTGTMKYRKVDLKKDGYAPKSGDAVYMRDAEGDTYRPLDEATRDRLDAGELSL</sequence>
<protein>
    <submittedName>
        <fullName evidence="8">Long-chain-acyl-CoA synthetase</fullName>
    </submittedName>
</protein>
<dbReference type="PATRIC" id="fig|1304275.5.peg.1478"/>
<evidence type="ECO:0000256" key="1">
    <source>
        <dbReference type="ARBA" id="ARBA00006432"/>
    </source>
</evidence>
<keyword evidence="4" id="KW-0067">ATP-binding</keyword>
<dbReference type="Pfam" id="PF00501">
    <property type="entry name" value="AMP-binding"/>
    <property type="match status" value="1"/>
</dbReference>
<evidence type="ECO:0000256" key="3">
    <source>
        <dbReference type="ARBA" id="ARBA00022741"/>
    </source>
</evidence>
<dbReference type="InterPro" id="IPR045851">
    <property type="entry name" value="AMP-bd_C_sf"/>
</dbReference>
<evidence type="ECO:0000313" key="8">
    <source>
        <dbReference type="EMBL" id="KEZ78070.1"/>
    </source>
</evidence>
<evidence type="ECO:0000256" key="5">
    <source>
        <dbReference type="SAM" id="MobiDB-lite"/>
    </source>
</evidence>
<evidence type="ECO:0000313" key="9">
    <source>
        <dbReference type="Proteomes" id="UP000028302"/>
    </source>
</evidence>
<dbReference type="InterPro" id="IPR042099">
    <property type="entry name" value="ANL_N_sf"/>
</dbReference>
<organism evidence="8 9">
    <name type="scientific">Salinisphaera hydrothermalis (strain C41B8)</name>
    <dbReference type="NCBI Taxonomy" id="1304275"/>
    <lineage>
        <taxon>Bacteria</taxon>
        <taxon>Pseudomonadati</taxon>
        <taxon>Pseudomonadota</taxon>
        <taxon>Gammaproteobacteria</taxon>
        <taxon>Salinisphaerales</taxon>
        <taxon>Salinisphaeraceae</taxon>
        <taxon>Salinisphaera</taxon>
    </lineage>
</organism>
<feature type="domain" description="AMP-binding enzyme C-terminal" evidence="7">
    <location>
        <begin position="483"/>
        <end position="558"/>
    </location>
</feature>
<comment type="caution">
    <text evidence="8">The sequence shown here is derived from an EMBL/GenBank/DDBJ whole genome shotgun (WGS) entry which is preliminary data.</text>
</comment>
<dbReference type="RefSeq" id="WP_084188634.1">
    <property type="nucleotide sequence ID" value="NZ_APNK01000007.1"/>
</dbReference>
<feature type="region of interest" description="Disordered" evidence="5">
    <location>
        <begin position="582"/>
        <end position="607"/>
    </location>
</feature>
<dbReference type="eggNOG" id="COG0318">
    <property type="taxonomic scope" value="Bacteria"/>
</dbReference>
<dbReference type="FunFam" id="3.30.300.30:FF:000020">
    <property type="entry name" value="Long-chain fatty acid transporter"/>
    <property type="match status" value="1"/>
</dbReference>
<dbReference type="InterPro" id="IPR025110">
    <property type="entry name" value="AMP-bd_C"/>
</dbReference>
<keyword evidence="3" id="KW-0547">Nucleotide-binding</keyword>
<dbReference type="AlphaFoldDB" id="A0A084IMY6"/>
<proteinExistence type="inferred from homology"/>
<dbReference type="PANTHER" id="PTHR43107:SF15">
    <property type="entry name" value="FATTY ACID TRANSPORT PROTEIN 3, ISOFORM A"/>
    <property type="match status" value="1"/>
</dbReference>
<name>A0A084IMY6_SALHC</name>
<keyword evidence="9" id="KW-1185">Reference proteome</keyword>
<feature type="domain" description="AMP-dependent synthetase/ligase" evidence="6">
    <location>
        <begin position="51"/>
        <end position="414"/>
    </location>
</feature>